<dbReference type="STRING" id="1902579.BHV28_03790"/>
<keyword evidence="5" id="KW-0732">Signal</keyword>
<dbReference type="Proteomes" id="UP000188912">
    <property type="component" value="Chromosome"/>
</dbReference>
<keyword evidence="7" id="KW-0449">Lipoprotein</keyword>
<dbReference type="Pfam" id="PF01522">
    <property type="entry name" value="Polysacc_deac_1"/>
    <property type="match status" value="1"/>
</dbReference>
<reference evidence="7 8" key="2">
    <citation type="journal article" date="2016" name="Sci. Rep.">
        <title>The genome of Rhizobiales bacteria in predatory ants reveals urease gene functions but no genes for nitrogen fixation.</title>
        <authorList>
            <person name="Neuvonen M.M."/>
            <person name="Tamarit D."/>
            <person name="Naslund K."/>
            <person name="Liebig J."/>
            <person name="Feldhaar H."/>
            <person name="Moran N.A."/>
            <person name="Guy L."/>
            <person name="Andersson S.G."/>
        </authorList>
    </citation>
    <scope>NUCLEOTIDE SEQUENCE [LARGE SCALE GENOMIC DNA]</scope>
    <source>
        <strain evidence="7 8">Hsal</strain>
    </source>
</reference>
<sequence length="258" mass="27514">MLKPAAVLLLSLCFSAPVLAVNTLAPRLEVQRGQGTPQVALTLDLCMGQTDRRIFDLLIAEKIPATLFVTRRWLVTNSTAVAQIRAHPELFEIGNHGAEHVPALDHAGKVYGLKTAGTLYNICREAEGGAAAIREAGLARHYMGWYRGAAALYSPHAIAMLEGQGLRIAGFSLNADMGASLPAAVVARRIGMAHNGDVVIAHMNQPGRPSGAGVVSGISALKQKGFRFIRLSDGAAPVRPATRLPRSCAEFLKEQPRL</sequence>
<comment type="function">
    <text evidence="1">Is involved in generating a small heat-stable compound (Nod), an acylated oligomer of N-acetylglucosamine, that stimulates mitosis in various plant protoplasts.</text>
</comment>
<dbReference type="AlphaFoldDB" id="A0A1U9JT98"/>
<evidence type="ECO:0000256" key="5">
    <source>
        <dbReference type="SAM" id="SignalP"/>
    </source>
</evidence>
<feature type="chain" id="PRO_5013296045" description="Chitooligosaccharide deacetylase" evidence="5">
    <location>
        <begin position="21"/>
        <end position="258"/>
    </location>
</feature>
<feature type="signal peptide" evidence="5">
    <location>
        <begin position="1"/>
        <end position="20"/>
    </location>
</feature>
<proteinExistence type="inferred from homology"/>
<accession>A0A1U9JT98</accession>
<name>A0A1U9JT98_9HYPH</name>
<evidence type="ECO:0000313" key="7">
    <source>
        <dbReference type="EMBL" id="AQS41094.1"/>
    </source>
</evidence>
<dbReference type="SUPFAM" id="SSF88713">
    <property type="entry name" value="Glycoside hydrolase/deacetylase"/>
    <property type="match status" value="1"/>
</dbReference>
<keyword evidence="8" id="KW-1185">Reference proteome</keyword>
<dbReference type="KEGG" id="thd:BHV28_03790"/>
<dbReference type="EMBL" id="CP017315">
    <property type="protein sequence ID" value="AQS41094.1"/>
    <property type="molecule type" value="Genomic_DNA"/>
</dbReference>
<dbReference type="GO" id="GO:0005975">
    <property type="term" value="P:carbohydrate metabolic process"/>
    <property type="evidence" value="ECO:0007669"/>
    <property type="project" value="InterPro"/>
</dbReference>
<evidence type="ECO:0000256" key="4">
    <source>
        <dbReference type="ARBA" id="ARBA00032976"/>
    </source>
</evidence>
<evidence type="ECO:0000313" key="8">
    <source>
        <dbReference type="Proteomes" id="UP000188912"/>
    </source>
</evidence>
<comment type="similarity">
    <text evidence="2">Belongs to the polysaccharide deacetylase family.</text>
</comment>
<dbReference type="InterPro" id="IPR002509">
    <property type="entry name" value="NODB_dom"/>
</dbReference>
<protein>
    <recommendedName>
        <fullName evidence="3">Chitooligosaccharide deacetylase</fullName>
    </recommendedName>
    <alternativeName>
        <fullName evidence="4">Nodulation protein B</fullName>
    </alternativeName>
</protein>
<feature type="domain" description="NodB homology" evidence="6">
    <location>
        <begin position="35"/>
        <end position="103"/>
    </location>
</feature>
<evidence type="ECO:0000256" key="3">
    <source>
        <dbReference type="ARBA" id="ARBA00020071"/>
    </source>
</evidence>
<evidence type="ECO:0000259" key="6">
    <source>
        <dbReference type="Pfam" id="PF01522"/>
    </source>
</evidence>
<dbReference type="InterPro" id="IPR011330">
    <property type="entry name" value="Glyco_hydro/deAcase_b/a-brl"/>
</dbReference>
<dbReference type="GO" id="GO:0016810">
    <property type="term" value="F:hydrolase activity, acting on carbon-nitrogen (but not peptide) bonds"/>
    <property type="evidence" value="ECO:0007669"/>
    <property type="project" value="InterPro"/>
</dbReference>
<dbReference type="Gene3D" id="3.20.20.370">
    <property type="entry name" value="Glycoside hydrolase/deacetylase"/>
    <property type="match status" value="1"/>
</dbReference>
<evidence type="ECO:0000256" key="2">
    <source>
        <dbReference type="ARBA" id="ARBA00010973"/>
    </source>
</evidence>
<gene>
    <name evidence="7" type="ORF">BHV28_03790</name>
</gene>
<evidence type="ECO:0000256" key="1">
    <source>
        <dbReference type="ARBA" id="ARBA00003236"/>
    </source>
</evidence>
<reference evidence="7 8" key="1">
    <citation type="journal article" date="2010" name="Science">
        <title>Genomic comparison of the ants Camponotus floridanus and Harpegnathos saltator.</title>
        <authorList>
            <person name="Bonasio R."/>
            <person name="Zhang G."/>
            <person name="Ye C."/>
            <person name="Mutti N.S."/>
            <person name="Fang X."/>
            <person name="Qin N."/>
            <person name="Donahue G."/>
            <person name="Yang P."/>
            <person name="Li Q."/>
            <person name="Li C."/>
            <person name="Zhang P."/>
            <person name="Huang Z."/>
            <person name="Berger S.L."/>
            <person name="Reinberg D."/>
            <person name="Wang J."/>
            <person name="Liebig J."/>
        </authorList>
    </citation>
    <scope>NUCLEOTIDE SEQUENCE [LARGE SCALE GENOMIC DNA]</scope>
    <source>
        <strain evidence="7 8">Hsal</strain>
    </source>
</reference>
<organism evidence="7 8">
    <name type="scientific">Candidatus Tokpelaia hoelldobleri</name>
    <dbReference type="NCBI Taxonomy" id="1902579"/>
    <lineage>
        <taxon>Bacteria</taxon>
        <taxon>Pseudomonadati</taxon>
        <taxon>Pseudomonadota</taxon>
        <taxon>Alphaproteobacteria</taxon>
        <taxon>Hyphomicrobiales</taxon>
        <taxon>Candidatus Tokpelaia</taxon>
    </lineage>
</organism>